<comment type="caution">
    <text evidence="2">The sequence shown here is derived from an EMBL/GenBank/DDBJ whole genome shotgun (WGS) entry which is preliminary data.</text>
</comment>
<keyword evidence="2" id="KW-0269">Exonuclease</keyword>
<gene>
    <name evidence="2" type="ORF">GAP41_12915</name>
</gene>
<dbReference type="SUPFAM" id="SSF53098">
    <property type="entry name" value="Ribonuclease H-like"/>
    <property type="match status" value="1"/>
</dbReference>
<dbReference type="GO" id="GO:0006259">
    <property type="term" value="P:DNA metabolic process"/>
    <property type="evidence" value="ECO:0007669"/>
    <property type="project" value="UniProtKB-ARBA"/>
</dbReference>
<dbReference type="InterPro" id="IPR036397">
    <property type="entry name" value="RNaseH_sf"/>
</dbReference>
<evidence type="ECO:0000259" key="1">
    <source>
        <dbReference type="SMART" id="SM00479"/>
    </source>
</evidence>
<evidence type="ECO:0000313" key="3">
    <source>
        <dbReference type="Proteomes" id="UP000431575"/>
    </source>
</evidence>
<dbReference type="RefSeq" id="WP_130081240.1">
    <property type="nucleotide sequence ID" value="NZ_RCXX01000007.1"/>
</dbReference>
<dbReference type="Proteomes" id="UP000431575">
    <property type="component" value="Unassembled WGS sequence"/>
</dbReference>
<dbReference type="AlphaFoldDB" id="A0A4V1YHY2"/>
<sequence length="255" mass="28747">MAPKTEQKIYTGIGLDFETGGLDCRECACTQISLQAVRFDTWQVMERYEAYVAPYCRQDAGLPKKKVLRTRHEQAREENVPMKYEQTALNYSGITMDMLRSQGADIRKIAETVIAFARRNTLSGGKQCKPVLIGQNVAFDIGFLQQMMNYAGLVAEFEKTFAGTKDYYGNFQPHYIDTLHIGRLAFAADPEVTSYKLELIAYRLGVELDDAHDAAADVTATLDVLGMYASRLRNDEGGTASMVQKKEKTRKYFKI</sequence>
<dbReference type="SMART" id="SM00479">
    <property type="entry name" value="EXOIII"/>
    <property type="match status" value="1"/>
</dbReference>
<keyword evidence="2" id="KW-0540">Nuclease</keyword>
<evidence type="ECO:0000313" key="2">
    <source>
        <dbReference type="EMBL" id="KAB4241639.1"/>
    </source>
</evidence>
<dbReference type="InterPro" id="IPR012337">
    <property type="entry name" value="RNaseH-like_sf"/>
</dbReference>
<organism evidence="2 3">
    <name type="scientific">Bacteroides uniformis</name>
    <dbReference type="NCBI Taxonomy" id="820"/>
    <lineage>
        <taxon>Bacteria</taxon>
        <taxon>Pseudomonadati</taxon>
        <taxon>Bacteroidota</taxon>
        <taxon>Bacteroidia</taxon>
        <taxon>Bacteroidales</taxon>
        <taxon>Bacteroidaceae</taxon>
        <taxon>Bacteroides</taxon>
    </lineage>
</organism>
<accession>A0A4V1YHY2</accession>
<feature type="domain" description="Exonuclease" evidence="1">
    <location>
        <begin position="11"/>
        <end position="234"/>
    </location>
</feature>
<name>A0A4V1YHY2_BACUN</name>
<reference evidence="2 3" key="1">
    <citation type="journal article" date="2019" name="Nat. Med.">
        <title>A library of human gut bacterial isolates paired with longitudinal multiomics data enables mechanistic microbiome research.</title>
        <authorList>
            <person name="Poyet M."/>
            <person name="Groussin M."/>
            <person name="Gibbons S.M."/>
            <person name="Avila-Pacheco J."/>
            <person name="Jiang X."/>
            <person name="Kearney S.M."/>
            <person name="Perrotta A.R."/>
            <person name="Berdy B."/>
            <person name="Zhao S."/>
            <person name="Lieberman T.D."/>
            <person name="Swanson P.K."/>
            <person name="Smith M."/>
            <person name="Roesemann S."/>
            <person name="Alexander J.E."/>
            <person name="Rich S.A."/>
            <person name="Livny J."/>
            <person name="Vlamakis H."/>
            <person name="Clish C."/>
            <person name="Bullock K."/>
            <person name="Deik A."/>
            <person name="Scott J."/>
            <person name="Pierce K.A."/>
            <person name="Xavier R.J."/>
            <person name="Alm E.J."/>
        </authorList>
    </citation>
    <scope>NUCLEOTIDE SEQUENCE [LARGE SCALE GENOMIC DNA]</scope>
    <source>
        <strain evidence="2 3">BIOML-A6</strain>
    </source>
</reference>
<dbReference type="Gene3D" id="3.30.420.10">
    <property type="entry name" value="Ribonuclease H-like superfamily/Ribonuclease H"/>
    <property type="match status" value="1"/>
</dbReference>
<dbReference type="EMBL" id="WCTM01000007">
    <property type="protein sequence ID" value="KAB4241639.1"/>
    <property type="molecule type" value="Genomic_DNA"/>
</dbReference>
<dbReference type="InterPro" id="IPR013520">
    <property type="entry name" value="Ribonucl_H"/>
</dbReference>
<proteinExistence type="predicted"/>
<keyword evidence="2" id="KW-0378">Hydrolase</keyword>
<dbReference type="GO" id="GO:0004527">
    <property type="term" value="F:exonuclease activity"/>
    <property type="evidence" value="ECO:0007669"/>
    <property type="project" value="UniProtKB-KW"/>
</dbReference>
<dbReference type="Pfam" id="PF00929">
    <property type="entry name" value="RNase_T"/>
    <property type="match status" value="1"/>
</dbReference>
<dbReference type="GO" id="GO:0003676">
    <property type="term" value="F:nucleic acid binding"/>
    <property type="evidence" value="ECO:0007669"/>
    <property type="project" value="InterPro"/>
</dbReference>
<protein>
    <submittedName>
        <fullName evidence="2">3'-5' exonuclease</fullName>
    </submittedName>
</protein>